<accession>A0A934NAM9</accession>
<protein>
    <submittedName>
        <fullName evidence="2">GIY-YIG nuclease family protein</fullName>
    </submittedName>
</protein>
<reference evidence="3" key="2">
    <citation type="submission" date="2018-05" db="EMBL/GenBank/DDBJ databases">
        <authorList>
            <person name="Ferrari B."/>
        </authorList>
    </citation>
    <scope>NUCLEOTIDE SEQUENCE</scope>
    <source>
        <strain evidence="3">RRmetagenome_bin12</strain>
    </source>
</reference>
<dbReference type="Proteomes" id="UP000606991">
    <property type="component" value="Unassembled WGS sequence"/>
</dbReference>
<evidence type="ECO:0000313" key="3">
    <source>
        <dbReference type="EMBL" id="PZR78515.1"/>
    </source>
</evidence>
<accession>A0A2W5Z6P4</accession>
<gene>
    <name evidence="3" type="ORF">DLM65_12730</name>
    <name evidence="2" type="ORF">JF886_11510</name>
</gene>
<dbReference type="RefSeq" id="WP_337312596.1">
    <property type="nucleotide sequence ID" value="NZ_JAEKNS010000119.1"/>
</dbReference>
<evidence type="ECO:0000313" key="2">
    <source>
        <dbReference type="EMBL" id="MBJ7595462.1"/>
    </source>
</evidence>
<dbReference type="EMBL" id="JAEKNS010000119">
    <property type="protein sequence ID" value="MBJ7595462.1"/>
    <property type="molecule type" value="Genomic_DNA"/>
</dbReference>
<evidence type="ECO:0000313" key="4">
    <source>
        <dbReference type="Proteomes" id="UP000248724"/>
    </source>
</evidence>
<reference evidence="2 5" key="3">
    <citation type="submission" date="2020-10" db="EMBL/GenBank/DDBJ databases">
        <title>Ca. Dormibacterota MAGs.</title>
        <authorList>
            <person name="Montgomery K."/>
        </authorList>
    </citation>
    <scope>NUCLEOTIDE SEQUENCE [LARGE SCALE GENOMIC DNA]</scope>
    <source>
        <strain evidence="2">SC8812_S17_18</strain>
    </source>
</reference>
<proteinExistence type="predicted"/>
<name>A0A2W5Z6P4_9BACT</name>
<dbReference type="SMART" id="SM00974">
    <property type="entry name" value="T5orf172"/>
    <property type="match status" value="1"/>
</dbReference>
<evidence type="ECO:0000259" key="1">
    <source>
        <dbReference type="SMART" id="SM00974"/>
    </source>
</evidence>
<dbReference type="Proteomes" id="UP000248724">
    <property type="component" value="Unassembled WGS sequence"/>
</dbReference>
<dbReference type="AlphaFoldDB" id="A0A2W5Z6P4"/>
<sequence length="237" mass="27193">MDRQRILAEVRRTAAANDGRPLGYRSFEKATGITPHTWSHYWARWGDALSEAGFEPNVPHASYTRSFVAASIVDLARRLGRYPTWRDWSIERRSDATFPSVETVRRFGGTNAVRTIVVEYCRGREDCADVWPLIQNSVSVDARRTVETITDSGVVYLIKSGHQYKIGKTKRLGQRSRQFAIQLPHPHVVIHKIETDDITGIESYWHRRFADARLGTSEWFALSAADVRAFQKRRKSM</sequence>
<feature type="domain" description="Bacteriophage T5 Orf172 DNA-binding" evidence="1">
    <location>
        <begin position="158"/>
        <end position="234"/>
    </location>
</feature>
<dbReference type="Pfam" id="PF13455">
    <property type="entry name" value="MUG113"/>
    <property type="match status" value="1"/>
</dbReference>
<comment type="caution">
    <text evidence="3">The sequence shown here is derived from an EMBL/GenBank/DDBJ whole genome shotgun (WGS) entry which is preliminary data.</text>
</comment>
<dbReference type="EMBL" id="QHBU01000256">
    <property type="protein sequence ID" value="PZR78515.1"/>
    <property type="molecule type" value="Genomic_DNA"/>
</dbReference>
<evidence type="ECO:0000313" key="5">
    <source>
        <dbReference type="Proteomes" id="UP000606991"/>
    </source>
</evidence>
<dbReference type="InterPro" id="IPR018306">
    <property type="entry name" value="Phage_T5_Orf172_DNA-bd"/>
</dbReference>
<organism evidence="3 4">
    <name type="scientific">Candidatus Aeolococcus gillhamiae</name>
    <dbReference type="NCBI Taxonomy" id="3127015"/>
    <lineage>
        <taxon>Bacteria</taxon>
        <taxon>Bacillati</taxon>
        <taxon>Candidatus Dormiibacterota</taxon>
        <taxon>Candidatus Dormibacteria</taxon>
        <taxon>Candidatus Aeolococcales</taxon>
        <taxon>Candidatus Aeolococcaceae</taxon>
        <taxon>Candidatus Aeolococcus</taxon>
    </lineage>
</organism>
<reference evidence="3 4" key="1">
    <citation type="journal article" date="2017" name="Nature">
        <title>Atmospheric trace gases support primary production in Antarctic desert surface soil.</title>
        <authorList>
            <person name="Ji M."/>
            <person name="Greening C."/>
            <person name="Vanwonterghem I."/>
            <person name="Carere C.R."/>
            <person name="Bay S.K."/>
            <person name="Steen J.A."/>
            <person name="Montgomery K."/>
            <person name="Lines T."/>
            <person name="Beardall J."/>
            <person name="van Dorst J."/>
            <person name="Snape I."/>
            <person name="Stott M.B."/>
            <person name="Hugenholtz P."/>
            <person name="Ferrari B.C."/>
        </authorList>
    </citation>
    <scope>NUCLEOTIDE SEQUENCE [LARGE SCALE GENOMIC DNA]</scope>
    <source>
        <strain evidence="3">RRmetagenome_bin12</strain>
    </source>
</reference>